<dbReference type="EMBL" id="JABANP010000053">
    <property type="protein sequence ID" value="KAF4692908.1"/>
    <property type="molecule type" value="Genomic_DNA"/>
</dbReference>
<proteinExistence type="predicted"/>
<name>A0A7J6P9V5_PEROL</name>
<feature type="compositionally biased region" description="Polar residues" evidence="1">
    <location>
        <begin position="190"/>
        <end position="200"/>
    </location>
</feature>
<feature type="region of interest" description="Disordered" evidence="1">
    <location>
        <begin position="175"/>
        <end position="247"/>
    </location>
</feature>
<accession>A0A7J6P9V5</accession>
<protein>
    <submittedName>
        <fullName evidence="2">Uncharacterized protein</fullName>
    </submittedName>
</protein>
<evidence type="ECO:0000313" key="2">
    <source>
        <dbReference type="EMBL" id="KAF4692908.1"/>
    </source>
</evidence>
<dbReference type="OrthoDB" id="10304308at2759"/>
<organism evidence="2 3">
    <name type="scientific">Perkinsus olseni</name>
    <name type="common">Perkinsus atlanticus</name>
    <dbReference type="NCBI Taxonomy" id="32597"/>
    <lineage>
        <taxon>Eukaryota</taxon>
        <taxon>Sar</taxon>
        <taxon>Alveolata</taxon>
        <taxon>Perkinsozoa</taxon>
        <taxon>Perkinsea</taxon>
        <taxon>Perkinsida</taxon>
        <taxon>Perkinsidae</taxon>
        <taxon>Perkinsus</taxon>
    </lineage>
</organism>
<evidence type="ECO:0000256" key="1">
    <source>
        <dbReference type="SAM" id="MobiDB-lite"/>
    </source>
</evidence>
<reference evidence="2 3" key="1">
    <citation type="submission" date="2020-04" db="EMBL/GenBank/DDBJ databases">
        <title>Perkinsus olseni comparative genomics.</title>
        <authorList>
            <person name="Bogema D.R."/>
        </authorList>
    </citation>
    <scope>NUCLEOTIDE SEQUENCE [LARGE SCALE GENOMIC DNA]</scope>
    <source>
        <strain evidence="2">00978-12</strain>
    </source>
</reference>
<feature type="compositionally biased region" description="Polar residues" evidence="1">
    <location>
        <begin position="218"/>
        <end position="227"/>
    </location>
</feature>
<feature type="region of interest" description="Disordered" evidence="1">
    <location>
        <begin position="265"/>
        <end position="311"/>
    </location>
</feature>
<feature type="region of interest" description="Disordered" evidence="1">
    <location>
        <begin position="351"/>
        <end position="370"/>
    </location>
</feature>
<sequence length="477" mass="50846">MTTVGSQTILSGAVAVDEAFTARKTESVGCQTTSDDQSPTVGLYRTTSLPFGSLGQTGINERLRSIDSLKGLSAENSFSSRVVERALPAPVGGENIYQDLEDDDGNESVETPVEPTSGEHNAAAEWIAHVREVQRQEDSMNSRGGSRNNLASSQELVQDSQGGVVANAQNALKSSVMECDAEGEEERPDATSNGETTVGNSDVFDRILDYFRDRGNDSGEQGKSTAQEEVESSRARDSTIEQEPSQWLSGRLEARWGKHEPFAALSNGVSSRLENSRPQGKPCGEEAGVSGAPHRNNGKYVRASGEGPQSAKSIIDEAPAGEGATNYVATSREAGEVITEGYVAQTELASDGGECGETQRARLPASENEPEALERGSTLLARMSLIISTEIQLALEKLKHRESTDDSQPRVEAKPAVAAAVDSQSSAVDFEEEVVVKTGELETPVEEAEPPTTSGAALWLRLKGMLEKINRDKASDG</sequence>
<dbReference type="AlphaFoldDB" id="A0A7J6P9V5"/>
<feature type="compositionally biased region" description="Polar residues" evidence="1">
    <location>
        <begin position="267"/>
        <end position="278"/>
    </location>
</feature>
<gene>
    <name evidence="2" type="ORF">FOZ60_012411</name>
</gene>
<comment type="caution">
    <text evidence="2">The sequence shown here is derived from an EMBL/GenBank/DDBJ whole genome shotgun (WGS) entry which is preliminary data.</text>
</comment>
<feature type="compositionally biased region" description="Basic and acidic residues" evidence="1">
    <location>
        <begin position="203"/>
        <end position="217"/>
    </location>
</feature>
<evidence type="ECO:0000313" key="3">
    <source>
        <dbReference type="Proteomes" id="UP000541610"/>
    </source>
</evidence>
<dbReference type="Proteomes" id="UP000541610">
    <property type="component" value="Unassembled WGS sequence"/>
</dbReference>